<reference evidence="1" key="1">
    <citation type="journal article" date="2021" name="Proc. Natl. Acad. Sci. U.S.A.">
        <title>A Catalog of Tens of Thousands of Viruses from Human Metagenomes Reveals Hidden Associations with Chronic Diseases.</title>
        <authorList>
            <person name="Tisza M.J."/>
            <person name="Buck C.B."/>
        </authorList>
    </citation>
    <scope>NUCLEOTIDE SEQUENCE</scope>
    <source>
        <strain evidence="1">CtAvK3</strain>
    </source>
</reference>
<dbReference type="EMBL" id="BK014910">
    <property type="protein sequence ID" value="DAD81964.1"/>
    <property type="molecule type" value="Genomic_DNA"/>
</dbReference>
<name>A0A8S5MIB3_9CAUD</name>
<proteinExistence type="predicted"/>
<evidence type="ECO:0000313" key="1">
    <source>
        <dbReference type="EMBL" id="DAD81964.1"/>
    </source>
</evidence>
<organism evidence="1">
    <name type="scientific">Siphoviridae sp. ctAvK3</name>
    <dbReference type="NCBI Taxonomy" id="2826184"/>
    <lineage>
        <taxon>Viruses</taxon>
        <taxon>Duplodnaviria</taxon>
        <taxon>Heunggongvirae</taxon>
        <taxon>Uroviricota</taxon>
        <taxon>Caudoviricetes</taxon>
    </lineage>
</organism>
<sequence length="30" mass="3315">MEGKDGEGMMRRWCGYTEGSGTMEELGKMG</sequence>
<protein>
    <submittedName>
        <fullName evidence="1">Uncharacterized protein</fullName>
    </submittedName>
</protein>
<accession>A0A8S5MIB3</accession>